<keyword evidence="2" id="KW-0472">Membrane</keyword>
<feature type="domain" description="Guanylate cyclase" evidence="3">
    <location>
        <begin position="261"/>
        <end position="367"/>
    </location>
</feature>
<dbReference type="SUPFAM" id="SSF55073">
    <property type="entry name" value="Nucleotide cyclase"/>
    <property type="match status" value="2"/>
</dbReference>
<feature type="transmembrane region" description="Helical" evidence="2">
    <location>
        <begin position="117"/>
        <end position="133"/>
    </location>
</feature>
<reference evidence="4" key="1">
    <citation type="submission" date="2021-05" db="EMBL/GenBank/DDBJ databases">
        <title>A free-living protist that lacks canonical eukaryotic 1 DNA replication and segregation systems.</title>
        <authorList>
            <person name="Salas-Leiva D.E."/>
            <person name="Tromer E.C."/>
            <person name="Curtis B.A."/>
            <person name="Jerlstrom-Hultqvist J."/>
            <person name="Kolisko M."/>
            <person name="Yi Z."/>
            <person name="Salas-Leiva J.S."/>
            <person name="Gallot-Lavallee L."/>
            <person name="Kops G.J.P.L."/>
            <person name="Archibald J.M."/>
            <person name="Simpson A.G.B."/>
            <person name="Roger A.J."/>
        </authorList>
    </citation>
    <scope>NUCLEOTIDE SEQUENCE</scope>
    <source>
        <strain evidence="4">BICM</strain>
    </source>
</reference>
<organism evidence="4 5">
    <name type="scientific">Carpediemonas membranifera</name>
    <dbReference type="NCBI Taxonomy" id="201153"/>
    <lineage>
        <taxon>Eukaryota</taxon>
        <taxon>Metamonada</taxon>
        <taxon>Carpediemonas-like organisms</taxon>
        <taxon>Carpediemonas</taxon>
    </lineage>
</organism>
<dbReference type="EMBL" id="JAHDYR010000007">
    <property type="protein sequence ID" value="KAG9396015.1"/>
    <property type="molecule type" value="Genomic_DNA"/>
</dbReference>
<dbReference type="Pfam" id="PF00211">
    <property type="entry name" value="Guanylate_cyc"/>
    <property type="match status" value="1"/>
</dbReference>
<accession>A0A8J6B0V1</accession>
<sequence>MSAEALALTDDVGVLSFNTFAREHAALKTCVANIVIGVVFAVWAMVDFTNDELSSTVQRIFIYTRLTTFVLMLLLCLLFLIPIIRTRLVYVTANLSYTVLLIGNCILTIALPLPSSTWLGFILVATYPALLLVPRNTLTFWYFLATLSVIPIDLIIAAAGKDSELLVKPVFYAYMFQIMFMIFAWAAMRVLLTIPIEESTRRKFLAHRKLIDEASRLKHLLSLLVPANAVERLLTTGEYSGADDGTVVIIDFECGDNTGGLRQVVGIVGQLSELGQLFGCRTVRATVTGVMLLAGNDSTSVTRAMQFAAVAMTAFKVLRDDLSGHLDSSVQIRVGVGIGRYHGGVIGVNRFRFDIWGPAVNRARRVVQKARDGVCSTDSVITRLAPDHMLLFTVTASGTAHVRPTTALLELWRDDVQSVFPCDISAYTAGLSDADDTGYGTRGADDETFDSASDMDAAPARTRVESHLTLRRDPTTSTAEVNTSLADYLVEPASRTQRFSWSDPSFRSVKRGDVLEFLQFEIQHNYRDYTNSMKYVSIFCFACVIPDLMLMWYRDVSDRRELALFSYFIASRISCALFLMVWAHLMGQISPGRARRAVLTTTLLCIPPMVVHLMFMASTLIVTLQLLDVDPGADWNGGEIQTLHNVISTVVPMYILASTAGQPSLVFAITCIGMPVALAVGAVILTSLSAGYTLNVIASAALVGGILTLFQRVDQVRSWHLTRLALDQTRRTTLMASHAAPGLVNFMTHTEPAPAPRATVVTRAVSVFACSFNRVNSYVDHTAADRVALINVVHRVLDDFVMKSDILEKLPSRRDEYMVVAGVRQLLSPAETAEEMAQFVLVVQDTFDRLTEDGVLPPHALEAAVSSGLVFAVLYDHEHSRWLKATDDISGPAVDMARRMRAMNSDLVLICPETAGQLRTSSLVNPRTEAVLEDGTVYFSLARVATEAFTEVSSIPDVDLGFTIQPEDSAKSLGHASVASLPSYPAGNSDATSDHCVASLSDSGGLTSGGDDAMTVGTCSEQETESDQEPYHGLSERVGTTEIVIPDEEVE</sequence>
<gene>
    <name evidence="4" type="ORF">J8273_2364</name>
</gene>
<dbReference type="PROSITE" id="PS50125">
    <property type="entry name" value="GUANYLATE_CYCLASE_2"/>
    <property type="match status" value="2"/>
</dbReference>
<dbReference type="InterPro" id="IPR001054">
    <property type="entry name" value="A/G_cyclase"/>
</dbReference>
<dbReference type="OrthoDB" id="60033at2759"/>
<keyword evidence="2" id="KW-0812">Transmembrane</keyword>
<dbReference type="AlphaFoldDB" id="A0A8J6B0V1"/>
<dbReference type="GO" id="GO:0009190">
    <property type="term" value="P:cyclic nucleotide biosynthetic process"/>
    <property type="evidence" value="ECO:0007669"/>
    <property type="project" value="InterPro"/>
</dbReference>
<keyword evidence="5" id="KW-1185">Reference proteome</keyword>
<feature type="region of interest" description="Disordered" evidence="1">
    <location>
        <begin position="1002"/>
        <end position="1051"/>
    </location>
</feature>
<feature type="transmembrane region" description="Helical" evidence="2">
    <location>
        <begin position="665"/>
        <end position="686"/>
    </location>
</feature>
<feature type="transmembrane region" description="Helical" evidence="2">
    <location>
        <begin position="692"/>
        <end position="710"/>
    </location>
</feature>
<protein>
    <submittedName>
        <fullName evidence="4">Adenylate and Guanylate cyclase catalytic domain</fullName>
    </submittedName>
</protein>
<evidence type="ECO:0000256" key="2">
    <source>
        <dbReference type="SAM" id="Phobius"/>
    </source>
</evidence>
<feature type="transmembrane region" description="Helical" evidence="2">
    <location>
        <begin position="60"/>
        <end position="81"/>
    </location>
</feature>
<feature type="transmembrane region" description="Helical" evidence="2">
    <location>
        <begin position="171"/>
        <end position="192"/>
    </location>
</feature>
<keyword evidence="2" id="KW-1133">Transmembrane helix</keyword>
<evidence type="ECO:0000256" key="1">
    <source>
        <dbReference type="SAM" id="MobiDB-lite"/>
    </source>
</evidence>
<evidence type="ECO:0000259" key="3">
    <source>
        <dbReference type="PROSITE" id="PS50125"/>
    </source>
</evidence>
<feature type="transmembrane region" description="Helical" evidence="2">
    <location>
        <begin position="535"/>
        <end position="553"/>
    </location>
</feature>
<feature type="transmembrane region" description="Helical" evidence="2">
    <location>
        <begin position="25"/>
        <end position="45"/>
    </location>
</feature>
<dbReference type="GO" id="GO:0035556">
    <property type="term" value="P:intracellular signal transduction"/>
    <property type="evidence" value="ECO:0007669"/>
    <property type="project" value="InterPro"/>
</dbReference>
<dbReference type="Gene3D" id="3.30.70.1230">
    <property type="entry name" value="Nucleotide cyclase"/>
    <property type="match status" value="2"/>
</dbReference>
<name>A0A8J6B0V1_9EUKA</name>
<evidence type="ECO:0000313" key="4">
    <source>
        <dbReference type="EMBL" id="KAG9396015.1"/>
    </source>
</evidence>
<feature type="transmembrane region" description="Helical" evidence="2">
    <location>
        <begin position="565"/>
        <end position="585"/>
    </location>
</feature>
<feature type="transmembrane region" description="Helical" evidence="2">
    <location>
        <begin position="597"/>
        <end position="622"/>
    </location>
</feature>
<comment type="caution">
    <text evidence="4">The sequence shown here is derived from an EMBL/GenBank/DDBJ whole genome shotgun (WGS) entry which is preliminary data.</text>
</comment>
<feature type="compositionally biased region" description="Low complexity" evidence="1">
    <location>
        <begin position="1002"/>
        <end position="1012"/>
    </location>
</feature>
<feature type="domain" description="Guanylate cyclase" evidence="3">
    <location>
        <begin position="759"/>
        <end position="901"/>
    </location>
</feature>
<feature type="transmembrane region" description="Helical" evidence="2">
    <location>
        <begin position="88"/>
        <end position="111"/>
    </location>
</feature>
<proteinExistence type="predicted"/>
<feature type="transmembrane region" description="Helical" evidence="2">
    <location>
        <begin position="140"/>
        <end position="159"/>
    </location>
</feature>
<dbReference type="Proteomes" id="UP000717585">
    <property type="component" value="Unassembled WGS sequence"/>
</dbReference>
<evidence type="ECO:0000313" key="5">
    <source>
        <dbReference type="Proteomes" id="UP000717585"/>
    </source>
</evidence>
<dbReference type="InterPro" id="IPR029787">
    <property type="entry name" value="Nucleotide_cyclase"/>
</dbReference>